<accession>A0A8S5R266</accession>
<evidence type="ECO:0000313" key="1">
    <source>
        <dbReference type="EMBL" id="DAE25028.1"/>
    </source>
</evidence>
<proteinExistence type="predicted"/>
<organism evidence="1">
    <name type="scientific">Myoviridae sp. ct78050</name>
    <dbReference type="NCBI Taxonomy" id="2826617"/>
    <lineage>
        <taxon>Viruses</taxon>
        <taxon>Duplodnaviria</taxon>
        <taxon>Heunggongvirae</taxon>
        <taxon>Uroviricota</taxon>
        <taxon>Caudoviricetes</taxon>
    </lineage>
</organism>
<protein>
    <submittedName>
        <fullName evidence="1">Uncharacterized protein</fullName>
    </submittedName>
</protein>
<sequence>MEIQLHTDFEPYYEIHEIAGEGSLVYNQWIFRFGDKGLSVVCHTCKDMIITYGNEECPFEAVLVEIDNDGNKELIAEPNGYFTEEDINKMLHKLEEEDKCCS</sequence>
<dbReference type="EMBL" id="BK015791">
    <property type="protein sequence ID" value="DAE25028.1"/>
    <property type="molecule type" value="Genomic_DNA"/>
</dbReference>
<reference evidence="1" key="1">
    <citation type="journal article" date="2021" name="Proc. Natl. Acad. Sci. U.S.A.">
        <title>A Catalog of Tens of Thousands of Viruses from Human Metagenomes Reveals Hidden Associations with Chronic Diseases.</title>
        <authorList>
            <person name="Tisza M.J."/>
            <person name="Buck C.B."/>
        </authorList>
    </citation>
    <scope>NUCLEOTIDE SEQUENCE</scope>
    <source>
        <strain evidence="1">Ct78050</strain>
    </source>
</reference>
<name>A0A8S5R266_9CAUD</name>